<keyword evidence="7" id="KW-1003">Cell membrane</keyword>
<evidence type="ECO:0000256" key="2">
    <source>
        <dbReference type="ARBA" id="ARBA00005583"/>
    </source>
</evidence>
<dbReference type="GO" id="GO:0005886">
    <property type="term" value="C:plasma membrane"/>
    <property type="evidence" value="ECO:0007669"/>
    <property type="project" value="UniProtKB-SubCell"/>
</dbReference>
<evidence type="ECO:0000256" key="9">
    <source>
        <dbReference type="PIRSR" id="PIRSR600715-1"/>
    </source>
</evidence>
<dbReference type="OrthoDB" id="9805475at2"/>
<keyword evidence="5 7" id="KW-1133">Transmembrane helix</keyword>
<keyword evidence="3 7" id="KW-0808">Transferase</keyword>
<feature type="transmembrane region" description="Helical" evidence="7">
    <location>
        <begin position="237"/>
        <end position="254"/>
    </location>
</feature>
<keyword evidence="6 7" id="KW-0472">Membrane</keyword>
<dbReference type="EC" id="2.7.8.13" evidence="7 8"/>
<dbReference type="Proteomes" id="UP000265962">
    <property type="component" value="Unassembled WGS sequence"/>
</dbReference>
<feature type="binding site" evidence="9">
    <location>
        <position position="186"/>
    </location>
    <ligand>
        <name>Mg(2+)</name>
        <dbReference type="ChEBI" id="CHEBI:18420"/>
    </ligand>
</feature>
<comment type="subcellular location">
    <subcellularLocation>
        <location evidence="7">Cell membrane</location>
        <topology evidence="7">Multi-pass membrane protein</topology>
    </subcellularLocation>
    <subcellularLocation>
        <location evidence="1">Membrane</location>
        <topology evidence="1">Multi-pass membrane protein</topology>
    </subcellularLocation>
</comment>
<dbReference type="PROSITE" id="PS01347">
    <property type="entry name" value="MRAY_1"/>
    <property type="match status" value="1"/>
</dbReference>
<dbReference type="InterPro" id="IPR003524">
    <property type="entry name" value="PNAcMuramoyl-5peptid_Trfase"/>
</dbReference>
<comment type="similarity">
    <text evidence="2 7">Belongs to the glycosyltransferase 4 family. MraY subfamily.</text>
</comment>
<dbReference type="HAMAP" id="MF_00038">
    <property type="entry name" value="MraY"/>
    <property type="match status" value="1"/>
</dbReference>
<dbReference type="InterPro" id="IPR018480">
    <property type="entry name" value="PNAcMuramoyl-5peptid_Trfase_CS"/>
</dbReference>
<keyword evidence="7" id="KW-0961">Cell wall biogenesis/degradation</keyword>
<feature type="transmembrane region" description="Helical" evidence="7">
    <location>
        <begin position="162"/>
        <end position="181"/>
    </location>
</feature>
<keyword evidence="4 7" id="KW-0812">Transmembrane</keyword>
<evidence type="ECO:0000256" key="5">
    <source>
        <dbReference type="ARBA" id="ARBA00022989"/>
    </source>
</evidence>
<comment type="catalytic activity">
    <reaction evidence="7">
        <text>UDP-N-acetyl-alpha-D-muramoyl-L-alanyl-gamma-D-glutamyl-meso-2,6-diaminopimeloyl-D-alanyl-D-alanine + di-trans,octa-cis-undecaprenyl phosphate = di-trans,octa-cis-undecaprenyl diphospho-N-acetyl-alpha-D-muramoyl-L-alanyl-D-glutamyl-meso-2,6-diaminopimeloyl-D-alanyl-D-alanine + UMP</text>
        <dbReference type="Rhea" id="RHEA:28386"/>
        <dbReference type="ChEBI" id="CHEBI:57865"/>
        <dbReference type="ChEBI" id="CHEBI:60392"/>
        <dbReference type="ChEBI" id="CHEBI:61386"/>
        <dbReference type="ChEBI" id="CHEBI:61387"/>
        <dbReference type="EC" id="2.7.8.13"/>
    </reaction>
</comment>
<feature type="transmembrane region" description="Helical" evidence="7">
    <location>
        <begin position="337"/>
        <end position="362"/>
    </location>
</feature>
<dbReference type="GO" id="GO:0051301">
    <property type="term" value="P:cell division"/>
    <property type="evidence" value="ECO:0007669"/>
    <property type="project" value="UniProtKB-KW"/>
</dbReference>
<accession>A0A375I1K3</accession>
<evidence type="ECO:0000256" key="1">
    <source>
        <dbReference type="ARBA" id="ARBA00004141"/>
    </source>
</evidence>
<keyword evidence="7" id="KW-0132">Cell division</keyword>
<feature type="transmembrane region" description="Helical" evidence="7">
    <location>
        <begin position="48"/>
        <end position="71"/>
    </location>
</feature>
<dbReference type="AlphaFoldDB" id="A0A375I1K3"/>
<name>A0A375I1K3_9ACTN</name>
<dbReference type="NCBIfam" id="TIGR00445">
    <property type="entry name" value="mraY"/>
    <property type="match status" value="1"/>
</dbReference>
<feature type="transmembrane region" description="Helical" evidence="7">
    <location>
        <begin position="193"/>
        <end position="212"/>
    </location>
</feature>
<dbReference type="UniPathway" id="UPA00219"/>
<dbReference type="GO" id="GO:0071555">
    <property type="term" value="P:cell wall organization"/>
    <property type="evidence" value="ECO:0007669"/>
    <property type="project" value="UniProtKB-KW"/>
</dbReference>
<dbReference type="PANTHER" id="PTHR22926:SF5">
    <property type="entry name" value="PHOSPHO-N-ACETYLMURAMOYL-PENTAPEPTIDE-TRANSFERASE HOMOLOG"/>
    <property type="match status" value="1"/>
</dbReference>
<feature type="transmembrane region" description="Helical" evidence="7">
    <location>
        <begin position="6"/>
        <end position="27"/>
    </location>
</feature>
<dbReference type="GO" id="GO:0008360">
    <property type="term" value="P:regulation of cell shape"/>
    <property type="evidence" value="ECO:0007669"/>
    <property type="project" value="UniProtKB-KW"/>
</dbReference>
<evidence type="ECO:0000256" key="3">
    <source>
        <dbReference type="ARBA" id="ARBA00022679"/>
    </source>
</evidence>
<keyword evidence="7" id="KW-0573">Peptidoglycan synthesis</keyword>
<dbReference type="GO" id="GO:0009252">
    <property type="term" value="P:peptidoglycan biosynthetic process"/>
    <property type="evidence" value="ECO:0007669"/>
    <property type="project" value="UniProtKB-UniRule"/>
</dbReference>
<dbReference type="GO" id="GO:0051992">
    <property type="term" value="F:UDP-N-acetylmuramoyl-L-alanyl-D-glutamyl-meso-2,6-diaminopimelyl-D-alanyl-D-alanine:undecaprenyl-phosphate transferase activity"/>
    <property type="evidence" value="ECO:0007669"/>
    <property type="project" value="RHEA"/>
</dbReference>
<feature type="transmembrane region" description="Helical" evidence="7">
    <location>
        <begin position="261"/>
        <end position="281"/>
    </location>
</feature>
<dbReference type="Pfam" id="PF10555">
    <property type="entry name" value="MraY_sig1"/>
    <property type="match status" value="1"/>
</dbReference>
<evidence type="ECO:0000256" key="4">
    <source>
        <dbReference type="ARBA" id="ARBA00022692"/>
    </source>
</evidence>
<reference evidence="11" key="1">
    <citation type="submission" date="2018-02" db="EMBL/GenBank/DDBJ databases">
        <authorList>
            <person name="Hornung B."/>
        </authorList>
    </citation>
    <scope>NUCLEOTIDE SEQUENCE [LARGE SCALE GENOMIC DNA]</scope>
</reference>
<keyword evidence="7 9" id="KW-0460">Magnesium</keyword>
<proteinExistence type="inferred from homology"/>
<dbReference type="PANTHER" id="PTHR22926">
    <property type="entry name" value="PHOSPHO-N-ACETYLMURAMOYL-PENTAPEPTIDE-TRANSFERASE"/>
    <property type="match status" value="1"/>
</dbReference>
<evidence type="ECO:0000256" key="7">
    <source>
        <dbReference type="HAMAP-Rule" id="MF_00038"/>
    </source>
</evidence>
<dbReference type="EMBL" id="OMOH01000006">
    <property type="protein sequence ID" value="SPF68714.1"/>
    <property type="molecule type" value="Genomic_DNA"/>
</dbReference>
<dbReference type="GO" id="GO:0046872">
    <property type="term" value="F:metal ion binding"/>
    <property type="evidence" value="ECO:0007669"/>
    <property type="project" value="UniProtKB-KW"/>
</dbReference>
<evidence type="ECO:0000313" key="10">
    <source>
        <dbReference type="EMBL" id="SPF68714.1"/>
    </source>
</evidence>
<evidence type="ECO:0000256" key="8">
    <source>
        <dbReference type="NCBIfam" id="TIGR00445"/>
    </source>
</evidence>
<sequence length="364" mass="38956">MITILTAAIIAMAVALVGTRFFIVFLAHRGYGQFIRDDGPTGHRTKRGTPTMGGVIVIGAVVLAYLLAHLISRSSVTISGLLVLAVFVATGLVGFIDDWTKISKQRSLGLTPRGKVIGQGLIGVLFGVASLMFPAAADPEVAKNVGARPATVAISLVHDINWLRLPVVVAIIWMTLLITASSNAVNLTDGLDGLATGASTMVFAAYALISIFQTNQWCITGGNHGPRCFTVRDPNDLAVVSIALAGACFGFLWWNAKPAKIFLGDTGSLALGAAMAALAIYTRTELLLIVLGMLFVIETASVMIQVSYFKLSHGKRVFKMAPLHHHFEMVGWDEVTVVIRFWIICGVCVAVALALFYGGWIWGW</sequence>
<evidence type="ECO:0000313" key="11">
    <source>
        <dbReference type="Proteomes" id="UP000265962"/>
    </source>
</evidence>
<dbReference type="RefSeq" id="WP_119715865.1">
    <property type="nucleotide sequence ID" value="NZ_OMOH01000006.1"/>
</dbReference>
<dbReference type="CDD" id="cd06852">
    <property type="entry name" value="GT_MraY"/>
    <property type="match status" value="1"/>
</dbReference>
<comment type="function">
    <text evidence="7">Catalyzes the initial step of the lipid cycle reactions in the biosynthesis of the cell wall peptidoglycan: transfers peptidoglycan precursor phospho-MurNAc-pentapeptide from UDP-MurNAc-pentapeptide onto the lipid carrier undecaprenyl phosphate, yielding undecaprenyl-pyrophosphoryl-MurNAc-pentapeptide, known as lipid I.</text>
</comment>
<dbReference type="Pfam" id="PF00953">
    <property type="entry name" value="Glycos_transf_4"/>
    <property type="match status" value="1"/>
</dbReference>
<feature type="transmembrane region" description="Helical" evidence="7">
    <location>
        <begin position="77"/>
        <end position="96"/>
    </location>
</feature>
<dbReference type="GO" id="GO:0008963">
    <property type="term" value="F:phospho-N-acetylmuramoyl-pentapeptide-transferase activity"/>
    <property type="evidence" value="ECO:0007669"/>
    <property type="project" value="UniProtKB-UniRule"/>
</dbReference>
<organism evidence="10 11">
    <name type="scientific">Propionibacterium ruminifibrarum</name>
    <dbReference type="NCBI Taxonomy" id="1962131"/>
    <lineage>
        <taxon>Bacteria</taxon>
        <taxon>Bacillati</taxon>
        <taxon>Actinomycetota</taxon>
        <taxon>Actinomycetes</taxon>
        <taxon>Propionibacteriales</taxon>
        <taxon>Propionibacteriaceae</taxon>
        <taxon>Propionibacterium</taxon>
    </lineage>
</organism>
<keyword evidence="7 9" id="KW-0479">Metal-binding</keyword>
<protein>
    <recommendedName>
        <fullName evidence="7 8">Phospho-N-acetylmuramoyl-pentapeptide-transferase</fullName>
        <ecNumber evidence="7 8">2.7.8.13</ecNumber>
    </recommendedName>
    <alternativeName>
        <fullName evidence="7">UDP-MurNAc-pentapeptide phosphotransferase</fullName>
    </alternativeName>
</protein>
<comment type="cofactor">
    <cofactor evidence="7 9">
        <name>Mg(2+)</name>
        <dbReference type="ChEBI" id="CHEBI:18420"/>
    </cofactor>
</comment>
<dbReference type="PROSITE" id="PS01348">
    <property type="entry name" value="MRAY_2"/>
    <property type="match status" value="1"/>
</dbReference>
<feature type="binding site" evidence="9">
    <location>
        <position position="265"/>
    </location>
    <ligand>
        <name>Mg(2+)</name>
        <dbReference type="ChEBI" id="CHEBI:18420"/>
    </ligand>
</feature>
<keyword evidence="7" id="KW-0133">Cell shape</keyword>
<comment type="pathway">
    <text evidence="7">Cell wall biogenesis; peptidoglycan biosynthesis.</text>
</comment>
<evidence type="ECO:0000256" key="6">
    <source>
        <dbReference type="ARBA" id="ARBA00023136"/>
    </source>
</evidence>
<dbReference type="InterPro" id="IPR000715">
    <property type="entry name" value="Glycosyl_transferase_4"/>
</dbReference>
<gene>
    <name evidence="7" type="primary">mraY</name>
    <name evidence="10" type="ORF">PROPJV5_1689</name>
</gene>
<keyword evidence="11" id="KW-1185">Reference proteome</keyword>
<keyword evidence="7" id="KW-0131">Cell cycle</keyword>
<feature type="transmembrane region" description="Helical" evidence="7">
    <location>
        <begin position="287"/>
        <end position="309"/>
    </location>
</feature>